<evidence type="ECO:0000313" key="1">
    <source>
        <dbReference type="EMBL" id="PXY02205.1"/>
    </source>
</evidence>
<evidence type="ECO:0000313" key="2">
    <source>
        <dbReference type="Proteomes" id="UP000248079"/>
    </source>
</evidence>
<keyword evidence="2" id="KW-1185">Reference proteome</keyword>
<accession>A0A2V3ZZZ7</accession>
<proteinExistence type="predicted"/>
<protein>
    <submittedName>
        <fullName evidence="1">Uncharacterized protein</fullName>
    </submittedName>
</protein>
<gene>
    <name evidence="1" type="ORF">DF185_06045</name>
</gene>
<organism evidence="1 2">
    <name type="scientific">Marinifilum breve</name>
    <dbReference type="NCBI Taxonomy" id="2184082"/>
    <lineage>
        <taxon>Bacteria</taxon>
        <taxon>Pseudomonadati</taxon>
        <taxon>Bacteroidota</taxon>
        <taxon>Bacteroidia</taxon>
        <taxon>Marinilabiliales</taxon>
        <taxon>Marinifilaceae</taxon>
    </lineage>
</organism>
<dbReference type="EMBL" id="QFLI01000002">
    <property type="protein sequence ID" value="PXY02205.1"/>
    <property type="molecule type" value="Genomic_DNA"/>
</dbReference>
<dbReference type="Proteomes" id="UP000248079">
    <property type="component" value="Unassembled WGS sequence"/>
</dbReference>
<comment type="caution">
    <text evidence="1">The sequence shown here is derived from an EMBL/GenBank/DDBJ whole genome shotgun (WGS) entry which is preliminary data.</text>
</comment>
<reference evidence="1 2" key="1">
    <citation type="submission" date="2018-05" db="EMBL/GenBank/DDBJ databases">
        <title>Marinifilum breve JC075T sp. nov., a marine bacterium isolated from Yongle Blue Hole in the South China Sea.</title>
        <authorList>
            <person name="Fu T."/>
        </authorList>
    </citation>
    <scope>NUCLEOTIDE SEQUENCE [LARGE SCALE GENOMIC DNA]</scope>
    <source>
        <strain evidence="1 2">JC075</strain>
    </source>
</reference>
<sequence>MKKMIRNIITLVLLGVYLTGFCGVHFIKHSCFSCEHSKIHFTVDADCIDHVDCNCCCSEHDHNKKHHPETSECSSVLCCDYNLVYLKTDPNTILIETSKAPIALETLLLFTNSFCTISDSITTNTKCSYIDEYPDDFIQVDRCKLCTFLC</sequence>
<dbReference type="AlphaFoldDB" id="A0A2V3ZZZ7"/>
<name>A0A2V3ZZZ7_9BACT</name>